<reference evidence="1" key="1">
    <citation type="submission" date="2023-07" db="EMBL/GenBank/DDBJ databases">
        <title>Sorghum-associated microbial communities from plants grown in Nebraska, USA.</title>
        <authorList>
            <person name="Schachtman D."/>
        </authorList>
    </citation>
    <scope>NUCLEOTIDE SEQUENCE</scope>
    <source>
        <strain evidence="1">2697</strain>
    </source>
</reference>
<accession>A0ACC6KYV2</accession>
<sequence>MKQYIKYYFFILLAGALMVSCSKMDESYSEFLKDGERLYTGRPDSLLVSPGKGRLKVSWKLPADPKITTIKLLWNKGIDSLIIPVNKTGVKMEQIIPDLPEGIYSFEMKAYDKDGNPSIKSEAIGEVFGANYQSIITNRPVQKAIHRIVENAITHAVISEDAYVQWFGASGQVSEVAVEYTDKTNAKRVRKIRQIPNPINPERSTIWADTTRLTGYKENSVIRWRTSYLPTPLSIDTFFTAWNEVIAEKVFVDPNFEEPITFPNEYRLIAKHSNKPLVIKTANNSNNTEVVQKAVPATDLTSVWIVKQIPGENNTTNNTITNKYNGAKDMAVSGGSVDDGAKIIQYTKAANGTNDTWIIKSANVNNTHYYILNLKSGKAITVTGAGTGDNVNAVQMPYTGADNQLFKFVLIAP</sequence>
<evidence type="ECO:0000313" key="2">
    <source>
        <dbReference type="Proteomes" id="UP001246858"/>
    </source>
</evidence>
<dbReference type="Proteomes" id="UP001246858">
    <property type="component" value="Unassembled WGS sequence"/>
</dbReference>
<name>A0ACC6KYV2_9SPHI</name>
<protein>
    <submittedName>
        <fullName evidence="1">Uncharacterized protein</fullName>
    </submittedName>
</protein>
<evidence type="ECO:0000313" key="1">
    <source>
        <dbReference type="EMBL" id="MDR6784401.1"/>
    </source>
</evidence>
<keyword evidence="2" id="KW-1185">Reference proteome</keyword>
<organism evidence="1 2">
    <name type="scientific">Pedobacter africanus</name>
    <dbReference type="NCBI Taxonomy" id="151894"/>
    <lineage>
        <taxon>Bacteria</taxon>
        <taxon>Pseudomonadati</taxon>
        <taxon>Bacteroidota</taxon>
        <taxon>Sphingobacteriia</taxon>
        <taxon>Sphingobacteriales</taxon>
        <taxon>Sphingobacteriaceae</taxon>
        <taxon>Pedobacter</taxon>
    </lineage>
</organism>
<comment type="caution">
    <text evidence="1">The sequence shown here is derived from an EMBL/GenBank/DDBJ whole genome shotgun (WGS) entry which is preliminary data.</text>
</comment>
<dbReference type="EMBL" id="JAVDTF010000002">
    <property type="protein sequence ID" value="MDR6784401.1"/>
    <property type="molecule type" value="Genomic_DNA"/>
</dbReference>
<proteinExistence type="predicted"/>
<gene>
    <name evidence="1" type="ORF">J2X78_002966</name>
</gene>